<keyword evidence="1" id="KW-0472">Membrane</keyword>
<comment type="caution">
    <text evidence="2">The sequence shown here is derived from an EMBL/GenBank/DDBJ whole genome shotgun (WGS) entry which is preliminary data.</text>
</comment>
<name>A0A087DNT8_BIFAD</name>
<dbReference type="RefSeq" id="WP_235693639.1">
    <property type="nucleotide sequence ID" value="NZ_JDUX01000006.1"/>
</dbReference>
<dbReference type="EMBL" id="JGZQ01000006">
    <property type="protein sequence ID" value="KFI97188.1"/>
    <property type="molecule type" value="Genomic_DNA"/>
</dbReference>
<organism evidence="2 3">
    <name type="scientific">Bifidobacterium adolescentis JCM 15918</name>
    <dbReference type="NCBI Taxonomy" id="1437612"/>
    <lineage>
        <taxon>Bacteria</taxon>
        <taxon>Bacillati</taxon>
        <taxon>Actinomycetota</taxon>
        <taxon>Actinomycetes</taxon>
        <taxon>Bifidobacteriales</taxon>
        <taxon>Bifidobacteriaceae</taxon>
        <taxon>Bifidobacterium</taxon>
    </lineage>
</organism>
<gene>
    <name evidence="2" type="ORF">BSTER_1195</name>
</gene>
<feature type="transmembrane region" description="Helical" evidence="1">
    <location>
        <begin position="171"/>
        <end position="192"/>
    </location>
</feature>
<evidence type="ECO:0000313" key="3">
    <source>
        <dbReference type="Proteomes" id="UP000029091"/>
    </source>
</evidence>
<feature type="transmembrane region" description="Helical" evidence="1">
    <location>
        <begin position="97"/>
        <end position="114"/>
    </location>
</feature>
<feature type="transmembrane region" description="Helical" evidence="1">
    <location>
        <begin position="29"/>
        <end position="50"/>
    </location>
</feature>
<feature type="transmembrane region" description="Helical" evidence="1">
    <location>
        <begin position="135"/>
        <end position="159"/>
    </location>
</feature>
<feature type="transmembrane region" description="Helical" evidence="1">
    <location>
        <begin position="332"/>
        <end position="348"/>
    </location>
</feature>
<reference evidence="2 3" key="1">
    <citation type="submission" date="2014-03" db="EMBL/GenBank/DDBJ databases">
        <title>Genomics of Bifidobacteria.</title>
        <authorList>
            <person name="Ventura M."/>
            <person name="Milani C."/>
            <person name="Lugli G.A."/>
        </authorList>
    </citation>
    <scope>NUCLEOTIDE SEQUENCE [LARGE SCALE GENOMIC DNA]</scope>
    <source>
        <strain evidence="3">JCM 15918</strain>
    </source>
</reference>
<evidence type="ECO:0000256" key="1">
    <source>
        <dbReference type="SAM" id="Phobius"/>
    </source>
</evidence>
<feature type="transmembrane region" description="Helical" evidence="1">
    <location>
        <begin position="212"/>
        <end position="230"/>
    </location>
</feature>
<keyword evidence="1" id="KW-0812">Transmembrane</keyword>
<feature type="transmembrane region" description="Helical" evidence="1">
    <location>
        <begin position="277"/>
        <end position="298"/>
    </location>
</feature>
<dbReference type="AlphaFoldDB" id="A0A087DNT8"/>
<evidence type="ECO:0000313" key="2">
    <source>
        <dbReference type="EMBL" id="KFI97188.1"/>
    </source>
</evidence>
<proteinExistence type="predicted"/>
<sequence length="593" mass="67974">MSSATVAATDNRTRCDAIRHWLTPHRLHCIVLAAYVIVVGTVMCFHEPWFDEAQAWLIARDCSWREMILERPHYEGHPPLWWMMLAAPAKLGVPYEIGLKSINLACATLMIWLLEFKTKLPEPFKVILPFSYFLCYQYGVTSRPYALMVAAMLLVAINWKNRDEKPWREVLSMMLLCLTSSYGLVIAGMFAANWVVRFVRQEHSLIRNRQRFAALLALLAAAVVILIDVMPAKDVYSGNFDISGMTQPAPLWMQICNSWLLLPAEALFTSTVSDTNLVFIGLSSTLLYTGTVSCLMWAPLIHISRRRHNAMLLLSSYTVMCLVFAQHFSMHHLGILLGFFIAVLAIDCDERRISTDDWPAWCITMADRFIGKLGARKARNYLITLKALALGAMLISVYWTINASICDIRYEYSSSRTVASFIKTNHLEQYRWMAGWTRINSTNASPDVKERINQGGYCADGKDCIDYTSWVSGTLVTADPYFKRTLMSNAYKGRSYISWEWCIDPYAGKQDIETWRSWGEPEFYDTIYQPFFFSALGYDRNDYTKIRIAETVTPWKDQRSRGSVEIYVRNDIYKNVLHSPDTGIAWPDGAKRR</sequence>
<protein>
    <submittedName>
        <fullName evidence="2">ABC superfamily ATP binding cassette transporter permease protein</fullName>
    </submittedName>
</protein>
<keyword evidence="1" id="KW-1133">Transmembrane helix</keyword>
<dbReference type="Proteomes" id="UP000029091">
    <property type="component" value="Unassembled WGS sequence"/>
</dbReference>
<accession>A0A087DNT8</accession>
<feature type="transmembrane region" description="Helical" evidence="1">
    <location>
        <begin position="381"/>
        <end position="401"/>
    </location>
</feature>